<dbReference type="PANTHER" id="PTHR13448:SF13">
    <property type="entry name" value="(RAPE) HYPOTHETICAL PROTEIN"/>
    <property type="match status" value="1"/>
</dbReference>
<dbReference type="OMA" id="YWREDEL"/>
<dbReference type="GO" id="GO:0005794">
    <property type="term" value="C:Golgi apparatus"/>
    <property type="evidence" value="ECO:0007669"/>
    <property type="project" value="TreeGrafter"/>
</dbReference>
<dbReference type="Proteomes" id="UP000032141">
    <property type="component" value="Chromosome C9"/>
</dbReference>
<feature type="compositionally biased region" description="Basic and acidic residues" evidence="1">
    <location>
        <begin position="27"/>
        <end position="69"/>
    </location>
</feature>
<protein>
    <submittedName>
        <fullName evidence="2">Uncharacterized protein</fullName>
    </submittedName>
</protein>
<sequence length="419" mass="47456">IQIGVDEFWRRRVLRRDRTTLQSCPARSDEATARSDEATARSDEATARSDEATARSDDDEELKRTSRRKLESYVSPSKLNFGTKELPPTFIRNDLQVTSYLNKLQENGGFHLCVTIKRRTQLSPMIVSNMIETRGEVLINHDLPIAGNSNPLERKTQISPMIVSNMVQTQDEVLITNDLPFAGSRNCCQRGTQKSPLIMSNMIQTQDEISSTHDTHIAGSSNVFERGTKTHLETERNNIQRVDEVSANQCDDDDDDLFCGKFFKDKKEMSTKLRISEFYWREDELLSRYTDYFAKALSGISLPWVNMFNESPNLSTLINVPLSHIPLIPLLSFEILVLLISPSRSTKVKSTERVEAIYPLLKDVALSPDMSGGSNAMKQMFTFALRSARKGIVTGNHVFAEEATLIAIWCVLQFINTYK</sequence>
<name>A0A0D3E5L8_BRAOL</name>
<dbReference type="InterPro" id="IPR019308">
    <property type="entry name" value="TMEM214"/>
</dbReference>
<dbReference type="AlphaFoldDB" id="A0A0D3E5L8"/>
<accession>A0A0D3E5L8</accession>
<evidence type="ECO:0000256" key="1">
    <source>
        <dbReference type="SAM" id="MobiDB-lite"/>
    </source>
</evidence>
<keyword evidence="3" id="KW-1185">Reference proteome</keyword>
<dbReference type="Gramene" id="Bo9g050980.1">
    <property type="protein sequence ID" value="Bo9g050980.1"/>
    <property type="gene ID" value="Bo9g050980"/>
</dbReference>
<evidence type="ECO:0000313" key="3">
    <source>
        <dbReference type="Proteomes" id="UP000032141"/>
    </source>
</evidence>
<feature type="region of interest" description="Disordered" evidence="1">
    <location>
        <begin position="23"/>
        <end position="69"/>
    </location>
</feature>
<dbReference type="PANTHER" id="PTHR13448">
    <property type="entry name" value="TRANSMEMBRANE PROTEIN 214"/>
    <property type="match status" value="1"/>
</dbReference>
<dbReference type="eggNOG" id="KOG4467">
    <property type="taxonomic scope" value="Eukaryota"/>
</dbReference>
<evidence type="ECO:0000313" key="2">
    <source>
        <dbReference type="EnsemblPlants" id="Bo9g050980.1"/>
    </source>
</evidence>
<dbReference type="HOGENOM" id="CLU_656554_0_0_1"/>
<reference evidence="2 3" key="1">
    <citation type="journal article" date="2014" name="Genome Biol.">
        <title>Transcriptome and methylome profiling reveals relics of genome dominance in the mesopolyploid Brassica oleracea.</title>
        <authorList>
            <person name="Parkin I.A."/>
            <person name="Koh C."/>
            <person name="Tang H."/>
            <person name="Robinson S.J."/>
            <person name="Kagale S."/>
            <person name="Clarke W.E."/>
            <person name="Town C.D."/>
            <person name="Nixon J."/>
            <person name="Krishnakumar V."/>
            <person name="Bidwell S.L."/>
            <person name="Denoeud F."/>
            <person name="Belcram H."/>
            <person name="Links M.G."/>
            <person name="Just J."/>
            <person name="Clarke C."/>
            <person name="Bender T."/>
            <person name="Huebert T."/>
            <person name="Mason A.S."/>
            <person name="Pires J.C."/>
            <person name="Barker G."/>
            <person name="Moore J."/>
            <person name="Walley P.G."/>
            <person name="Manoli S."/>
            <person name="Batley J."/>
            <person name="Edwards D."/>
            <person name="Nelson M.N."/>
            <person name="Wang X."/>
            <person name="Paterson A.H."/>
            <person name="King G."/>
            <person name="Bancroft I."/>
            <person name="Chalhoub B."/>
            <person name="Sharpe A.G."/>
        </authorList>
    </citation>
    <scope>NUCLEOTIDE SEQUENCE</scope>
    <source>
        <strain evidence="2 3">cv. TO1000</strain>
    </source>
</reference>
<organism evidence="2 3">
    <name type="scientific">Brassica oleracea var. oleracea</name>
    <dbReference type="NCBI Taxonomy" id="109376"/>
    <lineage>
        <taxon>Eukaryota</taxon>
        <taxon>Viridiplantae</taxon>
        <taxon>Streptophyta</taxon>
        <taxon>Embryophyta</taxon>
        <taxon>Tracheophyta</taxon>
        <taxon>Spermatophyta</taxon>
        <taxon>Magnoliopsida</taxon>
        <taxon>eudicotyledons</taxon>
        <taxon>Gunneridae</taxon>
        <taxon>Pentapetalae</taxon>
        <taxon>rosids</taxon>
        <taxon>malvids</taxon>
        <taxon>Brassicales</taxon>
        <taxon>Brassicaceae</taxon>
        <taxon>Brassiceae</taxon>
        <taxon>Brassica</taxon>
    </lineage>
</organism>
<proteinExistence type="predicted"/>
<dbReference type="GO" id="GO:0005783">
    <property type="term" value="C:endoplasmic reticulum"/>
    <property type="evidence" value="ECO:0007669"/>
    <property type="project" value="TreeGrafter"/>
</dbReference>
<dbReference type="EnsemblPlants" id="Bo9g050980.1">
    <property type="protein sequence ID" value="Bo9g050980.1"/>
    <property type="gene ID" value="Bo9g050980"/>
</dbReference>
<reference evidence="2" key="2">
    <citation type="submission" date="2015-03" db="UniProtKB">
        <authorList>
            <consortium name="EnsemblPlants"/>
        </authorList>
    </citation>
    <scope>IDENTIFICATION</scope>
</reference>